<dbReference type="AlphaFoldDB" id="A0A7W6ENE5"/>
<evidence type="ECO:0000256" key="4">
    <source>
        <dbReference type="ARBA" id="ARBA00022679"/>
    </source>
</evidence>
<comment type="similarity">
    <text evidence="6">Belongs to the class-II pyridoxal-phosphate-dependent aminotransferase family.</text>
</comment>
<dbReference type="EMBL" id="JACIBY010000001">
    <property type="protein sequence ID" value="MBB3836490.1"/>
    <property type="molecule type" value="Genomic_DNA"/>
</dbReference>
<dbReference type="Proteomes" id="UP000541352">
    <property type="component" value="Unassembled WGS sequence"/>
</dbReference>
<evidence type="ECO:0000256" key="3">
    <source>
        <dbReference type="ARBA" id="ARBA00022576"/>
    </source>
</evidence>
<sequence>MNSIAQLAVPREIRKSFAFTPQTISVETPETVARLHCNETPFDLPEALKQQLTAKMASLAWNHYPDFHNTALKALIAQQANVTSENILLGNGSSQLIQQIVSCFSKVFSTAILESPTFTFYHQVCQNERMSYKEWILSPNTGFDLASFPQVTEPALVVLTSPNNPTGATLPLAELQTLLEKHPECVFVIDEAYGDFGGETALSLVQHYANLLVLRTFSKGYGLPSVRFGYAAGNAALIQLVKKYTIPFTVNCFTEVIVSEALTNAEFIKFQQANIQRINNLRDFVYQLIDEVATPHTFSVQPSAANFLLLRFHDEDLYNNLKFALQANRILVGYPLQNCLRLTIGTEVEMHRVVRLLKKTMAQHKSRAIETNVVCN</sequence>
<organism evidence="8 9">
    <name type="scientific">Runella defluvii</name>
    <dbReference type="NCBI Taxonomy" id="370973"/>
    <lineage>
        <taxon>Bacteria</taxon>
        <taxon>Pseudomonadati</taxon>
        <taxon>Bacteroidota</taxon>
        <taxon>Cytophagia</taxon>
        <taxon>Cytophagales</taxon>
        <taxon>Spirosomataceae</taxon>
        <taxon>Runella</taxon>
    </lineage>
</organism>
<gene>
    <name evidence="8" type="ORF">FHS57_000472</name>
</gene>
<dbReference type="Gene3D" id="3.90.1150.10">
    <property type="entry name" value="Aspartate Aminotransferase, domain 1"/>
    <property type="match status" value="1"/>
</dbReference>
<dbReference type="SUPFAM" id="SSF53383">
    <property type="entry name" value="PLP-dependent transferases"/>
    <property type="match status" value="1"/>
</dbReference>
<dbReference type="EC" id="2.6.1.9" evidence="8"/>
<comment type="pathway">
    <text evidence="2">Lipid metabolism.</text>
</comment>
<dbReference type="PANTHER" id="PTHR42885:SF2">
    <property type="entry name" value="HISTIDINOL-PHOSPHATE AMINOTRANSFERASE"/>
    <property type="match status" value="1"/>
</dbReference>
<dbReference type="GO" id="GO:0004400">
    <property type="term" value="F:histidinol-phosphate transaminase activity"/>
    <property type="evidence" value="ECO:0007669"/>
    <property type="project" value="UniProtKB-EC"/>
</dbReference>
<reference evidence="8 9" key="1">
    <citation type="submission" date="2020-08" db="EMBL/GenBank/DDBJ databases">
        <title>Genomic Encyclopedia of Type Strains, Phase IV (KMG-IV): sequencing the most valuable type-strain genomes for metagenomic binning, comparative biology and taxonomic classification.</title>
        <authorList>
            <person name="Goeker M."/>
        </authorList>
    </citation>
    <scope>NUCLEOTIDE SEQUENCE [LARGE SCALE GENOMIC DNA]</scope>
    <source>
        <strain evidence="8 9">DSM 17976</strain>
    </source>
</reference>
<comment type="cofactor">
    <cofactor evidence="1 6">
        <name>pyridoxal 5'-phosphate</name>
        <dbReference type="ChEBI" id="CHEBI:597326"/>
    </cofactor>
</comment>
<evidence type="ECO:0000256" key="2">
    <source>
        <dbReference type="ARBA" id="ARBA00005189"/>
    </source>
</evidence>
<dbReference type="InterPro" id="IPR001917">
    <property type="entry name" value="Aminotrans_II_pyridoxalP_BS"/>
</dbReference>
<keyword evidence="3 8" id="KW-0032">Aminotransferase</keyword>
<evidence type="ECO:0000256" key="5">
    <source>
        <dbReference type="ARBA" id="ARBA00022898"/>
    </source>
</evidence>
<dbReference type="GO" id="GO:0030170">
    <property type="term" value="F:pyridoxal phosphate binding"/>
    <property type="evidence" value="ECO:0007669"/>
    <property type="project" value="InterPro"/>
</dbReference>
<dbReference type="CDD" id="cd00609">
    <property type="entry name" value="AAT_like"/>
    <property type="match status" value="1"/>
</dbReference>
<dbReference type="InterPro" id="IPR015421">
    <property type="entry name" value="PyrdxlP-dep_Trfase_major"/>
</dbReference>
<evidence type="ECO:0000313" key="8">
    <source>
        <dbReference type="EMBL" id="MBB3836490.1"/>
    </source>
</evidence>
<dbReference type="Gene3D" id="3.40.640.10">
    <property type="entry name" value="Type I PLP-dependent aspartate aminotransferase-like (Major domain)"/>
    <property type="match status" value="1"/>
</dbReference>
<protein>
    <submittedName>
        <fullName evidence="8">Histidinol-phosphate aminotransferase</fullName>
        <ecNumber evidence="8">2.6.1.9</ecNumber>
    </submittedName>
</protein>
<evidence type="ECO:0000256" key="1">
    <source>
        <dbReference type="ARBA" id="ARBA00001933"/>
    </source>
</evidence>
<name>A0A7W6ENE5_9BACT</name>
<dbReference type="PANTHER" id="PTHR42885">
    <property type="entry name" value="HISTIDINOL-PHOSPHATE AMINOTRANSFERASE-RELATED"/>
    <property type="match status" value="1"/>
</dbReference>
<accession>A0A7W6ENE5</accession>
<dbReference type="PROSITE" id="PS00599">
    <property type="entry name" value="AA_TRANSFER_CLASS_2"/>
    <property type="match status" value="1"/>
</dbReference>
<dbReference type="InterPro" id="IPR015422">
    <property type="entry name" value="PyrdxlP-dep_Trfase_small"/>
</dbReference>
<comment type="caution">
    <text evidence="8">The sequence shown here is derived from an EMBL/GenBank/DDBJ whole genome shotgun (WGS) entry which is preliminary data.</text>
</comment>
<keyword evidence="5 6" id="KW-0663">Pyridoxal phosphate</keyword>
<evidence type="ECO:0000313" key="9">
    <source>
        <dbReference type="Proteomes" id="UP000541352"/>
    </source>
</evidence>
<dbReference type="RefSeq" id="WP_183971239.1">
    <property type="nucleotide sequence ID" value="NZ_JACIBY010000001.1"/>
</dbReference>
<dbReference type="InterPro" id="IPR015424">
    <property type="entry name" value="PyrdxlP-dep_Trfase"/>
</dbReference>
<dbReference type="InterPro" id="IPR004839">
    <property type="entry name" value="Aminotransferase_I/II_large"/>
</dbReference>
<evidence type="ECO:0000259" key="7">
    <source>
        <dbReference type="Pfam" id="PF00155"/>
    </source>
</evidence>
<keyword evidence="9" id="KW-1185">Reference proteome</keyword>
<evidence type="ECO:0000256" key="6">
    <source>
        <dbReference type="RuleBase" id="RU003693"/>
    </source>
</evidence>
<feature type="domain" description="Aminotransferase class I/classII large" evidence="7">
    <location>
        <begin position="34"/>
        <end position="355"/>
    </location>
</feature>
<keyword evidence="4 8" id="KW-0808">Transferase</keyword>
<proteinExistence type="inferred from homology"/>
<dbReference type="Pfam" id="PF00155">
    <property type="entry name" value="Aminotran_1_2"/>
    <property type="match status" value="1"/>
</dbReference>